<dbReference type="EMBL" id="JABWTA010000001">
    <property type="protein sequence ID" value="NVE94327.1"/>
    <property type="molecule type" value="Genomic_DNA"/>
</dbReference>
<dbReference type="InterPro" id="IPR002589">
    <property type="entry name" value="Macro_dom"/>
</dbReference>
<dbReference type="NCBIfam" id="NF001664">
    <property type="entry name" value="PRK00431.1-6"/>
    <property type="match status" value="1"/>
</dbReference>
<evidence type="ECO:0000313" key="2">
    <source>
        <dbReference type="EMBL" id="NVE94327.1"/>
    </source>
</evidence>
<protein>
    <submittedName>
        <fullName evidence="2">O-acetyl-ADP-ribose deacetylase</fullName>
    </submittedName>
</protein>
<dbReference type="Gene3D" id="3.40.220.10">
    <property type="entry name" value="Leucine Aminopeptidase, subunit E, domain 1"/>
    <property type="match status" value="1"/>
</dbReference>
<dbReference type="PANTHER" id="PTHR11106:SF27">
    <property type="entry name" value="MACRO DOMAIN-CONTAINING PROTEIN"/>
    <property type="match status" value="1"/>
</dbReference>
<feature type="domain" description="Macro" evidence="1">
    <location>
        <begin position="1"/>
        <end position="176"/>
    </location>
</feature>
<dbReference type="PANTHER" id="PTHR11106">
    <property type="entry name" value="GANGLIOSIDE INDUCED DIFFERENTIATION ASSOCIATED PROTEIN 2-RELATED"/>
    <property type="match status" value="1"/>
</dbReference>
<sequence length="176" mass="18221">MGLKIGSTTIETVQGNIVTMEFDAIVNAANSSLLGGGGVDGAIHRAAGKELVHECRLLGGCKTGQAKTTKGYDLPAAHIIHTVGPVWRGGGNGEPEQLASCYRESLQRAVEIGAKSIGFPAISTGIFKYPLNKAAVTAVETITGFVVHHAGALELISLVCFDETALAEFTDALGKS</sequence>
<proteinExistence type="predicted"/>
<dbReference type="SMART" id="SM00506">
    <property type="entry name" value="A1pp"/>
    <property type="match status" value="1"/>
</dbReference>
<organism evidence="2 3">
    <name type="scientific">Altererythrobacter lutimaris</name>
    <dbReference type="NCBI Taxonomy" id="2743979"/>
    <lineage>
        <taxon>Bacteria</taxon>
        <taxon>Pseudomonadati</taxon>
        <taxon>Pseudomonadota</taxon>
        <taxon>Alphaproteobacteria</taxon>
        <taxon>Sphingomonadales</taxon>
        <taxon>Erythrobacteraceae</taxon>
        <taxon>Altererythrobacter</taxon>
    </lineage>
</organism>
<dbReference type="GO" id="GO:0061463">
    <property type="term" value="F:O-acetyl-ADP-ribose deacetylase activity"/>
    <property type="evidence" value="ECO:0007669"/>
    <property type="project" value="TreeGrafter"/>
</dbReference>
<comment type="caution">
    <text evidence="2">The sequence shown here is derived from an EMBL/GenBank/DDBJ whole genome shotgun (WGS) entry which is preliminary data.</text>
</comment>
<gene>
    <name evidence="2" type="ORF">HUO12_05375</name>
</gene>
<evidence type="ECO:0000259" key="1">
    <source>
        <dbReference type="PROSITE" id="PS51154"/>
    </source>
</evidence>
<dbReference type="AlphaFoldDB" id="A0A850H595"/>
<name>A0A850H595_9SPHN</name>
<dbReference type="PROSITE" id="PS51154">
    <property type="entry name" value="MACRO"/>
    <property type="match status" value="1"/>
</dbReference>
<dbReference type="Pfam" id="PF01661">
    <property type="entry name" value="Macro"/>
    <property type="match status" value="1"/>
</dbReference>
<dbReference type="InterPro" id="IPR043472">
    <property type="entry name" value="Macro_dom-like"/>
</dbReference>
<dbReference type="SUPFAM" id="SSF52949">
    <property type="entry name" value="Macro domain-like"/>
    <property type="match status" value="1"/>
</dbReference>
<accession>A0A850H595</accession>
<dbReference type="RefSeq" id="WP_176272612.1">
    <property type="nucleotide sequence ID" value="NZ_JABWTA010000001.1"/>
</dbReference>
<dbReference type="CDD" id="cd02908">
    <property type="entry name" value="Macro_OAADPr_deacetylase"/>
    <property type="match status" value="1"/>
</dbReference>
<reference evidence="2 3" key="1">
    <citation type="submission" date="2020-06" db="EMBL/GenBank/DDBJ databases">
        <title>Altererythrobacter lutimaris sp. nov., a marine bacterium isolated from a tidal flat.</title>
        <authorList>
            <person name="Kim D."/>
            <person name="Yoo Y."/>
            <person name="Kim J.-J."/>
        </authorList>
    </citation>
    <scope>NUCLEOTIDE SEQUENCE [LARGE SCALE GENOMIC DNA]</scope>
    <source>
        <strain evidence="2 3">JGD-16</strain>
    </source>
</reference>
<keyword evidence="3" id="KW-1185">Reference proteome</keyword>
<dbReference type="Proteomes" id="UP000546031">
    <property type="component" value="Unassembled WGS sequence"/>
</dbReference>
<evidence type="ECO:0000313" key="3">
    <source>
        <dbReference type="Proteomes" id="UP000546031"/>
    </source>
</evidence>